<evidence type="ECO:0000313" key="2">
    <source>
        <dbReference type="EMBL" id="TFW14829.1"/>
    </source>
</evidence>
<feature type="transmembrane region" description="Helical" evidence="1">
    <location>
        <begin position="301"/>
        <end position="323"/>
    </location>
</feature>
<accession>A0A4Y9S4D9</accession>
<proteinExistence type="predicted"/>
<dbReference type="OrthoDB" id="8526168at2"/>
<dbReference type="AlphaFoldDB" id="A0A4Y9S4D9"/>
<gene>
    <name evidence="2" type="ORF">E4L96_18845</name>
</gene>
<organism evidence="2 3">
    <name type="scientific">Zemynaea arenosa</name>
    <dbReference type="NCBI Taxonomy" id="2561931"/>
    <lineage>
        <taxon>Bacteria</taxon>
        <taxon>Pseudomonadati</taxon>
        <taxon>Pseudomonadota</taxon>
        <taxon>Betaproteobacteria</taxon>
        <taxon>Burkholderiales</taxon>
        <taxon>Oxalobacteraceae</taxon>
        <taxon>Telluria group</taxon>
        <taxon>Zemynaea</taxon>
    </lineage>
</organism>
<sequence length="522" mass="57014">MLPKQLFFLTNEHLCAYQWQRGRLSEPRHFLADRAGMDAFTQYLRENPDRPAYLIADMVEEDFQRQLLPHVSGRARRGLIARRMNLAYRDTPFRHALIQGREAAGRRDDQVLFSAITNPGAVQPWVNVIGQAGVPLGALYSAPFLAMMLVRSLAMAQDHLLLITIDSAGLRQTYFQGRHLKFSRLTTMTADERLADVVAEETDRMQQFLTSTRLTGRGDLLQTVVLAPRDEIPALERACEDGPEIAFHFVDMETAAARLRMREVPRLADTLLLTLVGRNPPASHYPTGAAGHLFRLWQTRIGLYAGSAGLVAAALAATVYNVWATVDANNTAARLTAEAPQFEARYRAVMATLPPAAARTVNMRAAVTVDETLRMQGPQPLALTAIVSDSLDRAPAITLLSLEWQVPSGAPPAAGGAANPLQQAGQPTDAPAPIYSSALGIPSPPPQTIRIEGEIDAPENDSRAVLDAMNAFALDLARNRRLAVDIVTPPVDVRSNARLSGKAGLAAEPGKPRFALRVTWKP</sequence>
<comment type="caution">
    <text evidence="2">The sequence shown here is derived from an EMBL/GenBank/DDBJ whole genome shotgun (WGS) entry which is preliminary data.</text>
</comment>
<evidence type="ECO:0000313" key="3">
    <source>
        <dbReference type="Proteomes" id="UP000298438"/>
    </source>
</evidence>
<evidence type="ECO:0000256" key="1">
    <source>
        <dbReference type="SAM" id="Phobius"/>
    </source>
</evidence>
<keyword evidence="3" id="KW-1185">Reference proteome</keyword>
<evidence type="ECO:0008006" key="4">
    <source>
        <dbReference type="Google" id="ProtNLM"/>
    </source>
</evidence>
<name>A0A4Y9S4D9_9BURK</name>
<dbReference type="RefSeq" id="WP_135208756.1">
    <property type="nucleotide sequence ID" value="NZ_SPVF01000240.1"/>
</dbReference>
<keyword evidence="1" id="KW-0812">Transmembrane</keyword>
<dbReference type="Proteomes" id="UP000298438">
    <property type="component" value="Unassembled WGS sequence"/>
</dbReference>
<keyword evidence="1" id="KW-1133">Transmembrane helix</keyword>
<dbReference type="EMBL" id="SPVF01000240">
    <property type="protein sequence ID" value="TFW14829.1"/>
    <property type="molecule type" value="Genomic_DNA"/>
</dbReference>
<keyword evidence="1" id="KW-0472">Membrane</keyword>
<protein>
    <recommendedName>
        <fullName evidence="4">Monoheme cytochrome SoxX</fullName>
    </recommendedName>
</protein>
<reference evidence="2 3" key="1">
    <citation type="submission" date="2019-03" db="EMBL/GenBank/DDBJ databases">
        <title>Draft Genome Sequence of Massilia arenosa sp. nov., a Novel Massilia Species Isolated from a Sandy-loam Maize Soil.</title>
        <authorList>
            <person name="Raths R."/>
            <person name="Peta V."/>
            <person name="Bucking H."/>
        </authorList>
    </citation>
    <scope>NUCLEOTIDE SEQUENCE [LARGE SCALE GENOMIC DNA]</scope>
    <source>
        <strain evidence="2 3">MC02</strain>
    </source>
</reference>